<comment type="cofactor">
    <cofactor evidence="9">
        <name>[4Fe-4S] cluster</name>
        <dbReference type="ChEBI" id="CHEBI:49883"/>
    </cofactor>
    <text evidence="9">Binds 2 [4Fe-4S] clusters per monomer.</text>
</comment>
<dbReference type="Pfam" id="PF08331">
    <property type="entry name" value="QueG_DUF1730"/>
    <property type="match status" value="1"/>
</dbReference>
<feature type="binding site" evidence="9">
    <location>
        <position position="176"/>
    </location>
    <ligand>
        <name>cob(II)alamin</name>
        <dbReference type="ChEBI" id="CHEBI:16304"/>
    </ligand>
</feature>
<dbReference type="InterPro" id="IPR004453">
    <property type="entry name" value="QueG"/>
</dbReference>
<feature type="binding site" evidence="9">
    <location>
        <begin position="250"/>
        <end position="251"/>
    </location>
    <ligand>
        <name>cob(II)alamin</name>
        <dbReference type="ChEBI" id="CHEBI:16304"/>
    </ligand>
</feature>
<comment type="subcellular location">
    <subcellularLocation>
        <location evidence="9">Cytoplasm</location>
    </subcellularLocation>
</comment>
<evidence type="ECO:0000256" key="2">
    <source>
        <dbReference type="ARBA" id="ARBA00022490"/>
    </source>
</evidence>
<organism evidence="12 13">
    <name type="scientific">Corallincola platygyrae</name>
    <dbReference type="NCBI Taxonomy" id="1193278"/>
    <lineage>
        <taxon>Bacteria</taxon>
        <taxon>Pseudomonadati</taxon>
        <taxon>Pseudomonadota</taxon>
        <taxon>Gammaproteobacteria</taxon>
        <taxon>Alteromonadales</taxon>
        <taxon>Psychromonadaceae</taxon>
        <taxon>Corallincola</taxon>
    </lineage>
</organism>
<feature type="binding site" evidence="9">
    <location>
        <position position="250"/>
    </location>
    <ligand>
        <name>[4Fe-4S] cluster</name>
        <dbReference type="ChEBI" id="CHEBI:49883"/>
        <label>2</label>
    </ligand>
</feature>
<dbReference type="PANTHER" id="PTHR30002">
    <property type="entry name" value="EPOXYQUEUOSINE REDUCTASE"/>
    <property type="match status" value="1"/>
</dbReference>
<gene>
    <name evidence="9 12" type="primary">queG</name>
    <name evidence="12" type="ORF">ACFSJ3_11100</name>
</gene>
<comment type="catalytic activity">
    <reaction evidence="9">
        <text>epoxyqueuosine(34) in tRNA + AH2 = queuosine(34) in tRNA + A + H2O</text>
        <dbReference type="Rhea" id="RHEA:32159"/>
        <dbReference type="Rhea" id="RHEA-COMP:18571"/>
        <dbReference type="Rhea" id="RHEA-COMP:18582"/>
        <dbReference type="ChEBI" id="CHEBI:13193"/>
        <dbReference type="ChEBI" id="CHEBI:15377"/>
        <dbReference type="ChEBI" id="CHEBI:17499"/>
        <dbReference type="ChEBI" id="CHEBI:194431"/>
        <dbReference type="ChEBI" id="CHEBI:194443"/>
        <dbReference type="EC" id="1.17.99.6"/>
    </reaction>
</comment>
<comment type="function">
    <text evidence="9">Catalyzes the conversion of epoxyqueuosine (oQ) to queuosine (Q), which is a hypermodified base found in the wobble positions of tRNA(Asp), tRNA(Asn), tRNA(His) and tRNA(Tyr).</text>
</comment>
<comment type="cofactor">
    <cofactor evidence="9">
        <name>cob(II)alamin</name>
        <dbReference type="ChEBI" id="CHEBI:16304"/>
    </cofactor>
</comment>
<dbReference type="NCBIfam" id="TIGR00276">
    <property type="entry name" value="tRNA epoxyqueuosine(34) reductase QueG"/>
    <property type="match status" value="1"/>
</dbReference>
<feature type="binding site" evidence="9">
    <location>
        <position position="200"/>
    </location>
    <ligand>
        <name>[4Fe-4S] cluster</name>
        <dbReference type="ChEBI" id="CHEBI:49883"/>
        <label>1</label>
    </ligand>
</feature>
<keyword evidence="8 9" id="KW-0411">Iron-sulfur</keyword>
<evidence type="ECO:0000256" key="10">
    <source>
        <dbReference type="SAM" id="MobiDB-lite"/>
    </source>
</evidence>
<evidence type="ECO:0000313" key="12">
    <source>
        <dbReference type="EMBL" id="MFD2096534.1"/>
    </source>
</evidence>
<evidence type="ECO:0000256" key="1">
    <source>
        <dbReference type="ARBA" id="ARBA00022485"/>
    </source>
</evidence>
<feature type="binding site" evidence="9">
    <location>
        <position position="257"/>
    </location>
    <ligand>
        <name>[4Fe-4S] cluster</name>
        <dbReference type="ChEBI" id="CHEBI:49883"/>
        <label>1</label>
    </ligand>
</feature>
<keyword evidence="9" id="KW-0170">Cobalt</keyword>
<evidence type="ECO:0000256" key="3">
    <source>
        <dbReference type="ARBA" id="ARBA00022694"/>
    </source>
</evidence>
<evidence type="ECO:0000259" key="11">
    <source>
        <dbReference type="PROSITE" id="PS51379"/>
    </source>
</evidence>
<evidence type="ECO:0000313" key="13">
    <source>
        <dbReference type="Proteomes" id="UP001597380"/>
    </source>
</evidence>
<evidence type="ECO:0000256" key="5">
    <source>
        <dbReference type="ARBA" id="ARBA00022785"/>
    </source>
</evidence>
<keyword evidence="13" id="KW-1185">Reference proteome</keyword>
<dbReference type="GO" id="GO:0052693">
    <property type="term" value="F:epoxyqueuosine reductase activity"/>
    <property type="evidence" value="ECO:0007669"/>
    <property type="project" value="UniProtKB-EC"/>
</dbReference>
<keyword evidence="3 9" id="KW-0819">tRNA processing</keyword>
<dbReference type="SUPFAM" id="SSF54862">
    <property type="entry name" value="4Fe-4S ferredoxins"/>
    <property type="match status" value="1"/>
</dbReference>
<keyword evidence="1 9" id="KW-0004">4Fe-4S</keyword>
<dbReference type="InterPro" id="IPR013542">
    <property type="entry name" value="QueG_DUF1730"/>
</dbReference>
<keyword evidence="5 9" id="KW-0671">Queuosine biosynthesis</keyword>
<dbReference type="PROSITE" id="PS51379">
    <property type="entry name" value="4FE4S_FER_2"/>
    <property type="match status" value="1"/>
</dbReference>
<dbReference type="PANTHER" id="PTHR30002:SF4">
    <property type="entry name" value="EPOXYQUEUOSINE REDUCTASE"/>
    <property type="match status" value="1"/>
</dbReference>
<feature type="binding site" evidence="9">
    <location>
        <position position="197"/>
    </location>
    <ligand>
        <name>[4Fe-4S] cluster</name>
        <dbReference type="ChEBI" id="CHEBI:49883"/>
        <label>1</label>
    </ligand>
</feature>
<feature type="binding site" evidence="9">
    <location>
        <position position="165"/>
    </location>
    <ligand>
        <name>cob(II)alamin</name>
        <dbReference type="ChEBI" id="CHEBI:16304"/>
    </ligand>
</feature>
<comment type="similarity">
    <text evidence="9">Belongs to the QueG family.</text>
</comment>
<keyword evidence="4 9" id="KW-0479">Metal-binding</keyword>
<keyword evidence="9" id="KW-0846">Cobalamin</keyword>
<feature type="active site" description="Proton donor" evidence="9">
    <location>
        <position position="141"/>
    </location>
</feature>
<dbReference type="PROSITE" id="PS00198">
    <property type="entry name" value="4FE4S_FER_1"/>
    <property type="match status" value="1"/>
</dbReference>
<dbReference type="EC" id="1.17.99.6" evidence="9"/>
<feature type="binding site" evidence="9">
    <location>
        <position position="253"/>
    </location>
    <ligand>
        <name>[4Fe-4S] cluster</name>
        <dbReference type="ChEBI" id="CHEBI:49883"/>
        <label>2</label>
    </ligand>
</feature>
<feature type="region of interest" description="Disordered" evidence="10">
    <location>
        <begin position="354"/>
        <end position="383"/>
    </location>
</feature>
<comment type="caution">
    <text evidence="12">The sequence shown here is derived from an EMBL/GenBank/DDBJ whole genome shotgun (WGS) entry which is preliminary data.</text>
</comment>
<feature type="domain" description="4Fe-4S ferredoxin-type" evidence="11">
    <location>
        <begin position="188"/>
        <end position="217"/>
    </location>
</feature>
<evidence type="ECO:0000256" key="8">
    <source>
        <dbReference type="ARBA" id="ARBA00023014"/>
    </source>
</evidence>
<dbReference type="EMBL" id="JBHUHT010000012">
    <property type="protein sequence ID" value="MFD2096534.1"/>
    <property type="molecule type" value="Genomic_DNA"/>
</dbReference>
<dbReference type="InterPro" id="IPR017896">
    <property type="entry name" value="4Fe4S_Fe-S-bd"/>
</dbReference>
<dbReference type="RefSeq" id="WP_345339080.1">
    <property type="nucleotide sequence ID" value="NZ_BAABLI010000008.1"/>
</dbReference>
<comment type="pathway">
    <text evidence="9">tRNA modification; tRNA-queuosine biosynthesis.</text>
</comment>
<evidence type="ECO:0000256" key="7">
    <source>
        <dbReference type="ARBA" id="ARBA00023004"/>
    </source>
</evidence>
<dbReference type="InterPro" id="IPR017900">
    <property type="entry name" value="4Fe4S_Fe_S_CS"/>
</dbReference>
<comment type="caution">
    <text evidence="9">Lacks conserved residue(s) required for the propagation of feature annotation.</text>
</comment>
<feature type="binding site" evidence="9">
    <location>
        <position position="207"/>
    </location>
    <ligand>
        <name>[4Fe-4S] cluster</name>
        <dbReference type="ChEBI" id="CHEBI:49883"/>
        <label>2</label>
    </ligand>
</feature>
<comment type="subunit">
    <text evidence="9">Monomer.</text>
</comment>
<feature type="binding site" evidence="9">
    <location>
        <position position="225"/>
    </location>
    <ligand>
        <name>cob(II)alamin</name>
        <dbReference type="ChEBI" id="CHEBI:16304"/>
    </ligand>
</feature>
<dbReference type="Gene3D" id="3.30.70.20">
    <property type="match status" value="1"/>
</dbReference>
<feature type="binding site" evidence="9">
    <location>
        <position position="141"/>
    </location>
    <ligand>
        <name>cob(II)alamin</name>
        <dbReference type="ChEBI" id="CHEBI:16304"/>
    </ligand>
</feature>
<sequence>MSFNQSLDLSSLAQDIKRWGRELGFQQVGITDLDLSAEVDALKAWLDKGYQGEMHYMSAHGDMRLHPEQLHPGSLRAISVRMDYLPEHAQFASTLENPEQAYISRYALGRDYHKLMRNRLKQLAQKIATKVEDLNARPFVDSAPILERPLAQKAGLGWIGKHSLLLDEQAGSWFFLGEILIGLPLPTDTPQQDAPGCGNCTACITICPTQAIVEPYVVDARRCISYLTIEHPGVIDENLRPLMGNRIYGCDDCQLICPWNRYAQLTQEADFSPREQLHPQSLLDLFAWDETTFLNQTQGSPIRRIGHERWLRNIAIALGNAPYSEATLSALQEKHASIQSEMVSEHLVWAIAQQQEKKSQNPSENRKTKRLINSVKKALPRDA</sequence>
<dbReference type="Pfam" id="PF13484">
    <property type="entry name" value="Fer4_16"/>
    <property type="match status" value="1"/>
</dbReference>
<feature type="binding site" evidence="9">
    <location>
        <position position="223"/>
    </location>
    <ligand>
        <name>[4Fe-4S] cluster</name>
        <dbReference type="ChEBI" id="CHEBI:49883"/>
        <label>2</label>
    </ligand>
</feature>
<evidence type="ECO:0000256" key="4">
    <source>
        <dbReference type="ARBA" id="ARBA00022723"/>
    </source>
</evidence>
<proteinExistence type="inferred from homology"/>
<dbReference type="Proteomes" id="UP001597380">
    <property type="component" value="Unassembled WGS sequence"/>
</dbReference>
<reference evidence="13" key="1">
    <citation type="journal article" date="2019" name="Int. J. Syst. Evol. Microbiol.">
        <title>The Global Catalogue of Microorganisms (GCM) 10K type strain sequencing project: providing services to taxonomists for standard genome sequencing and annotation.</title>
        <authorList>
            <consortium name="The Broad Institute Genomics Platform"/>
            <consortium name="The Broad Institute Genome Sequencing Center for Infectious Disease"/>
            <person name="Wu L."/>
            <person name="Ma J."/>
        </authorList>
    </citation>
    <scope>NUCLEOTIDE SEQUENCE [LARGE SCALE GENOMIC DNA]</scope>
    <source>
        <strain evidence="13">CGMCC 1.10992</strain>
    </source>
</reference>
<name>A0ABW4XN19_9GAMM</name>
<keyword evidence="7 9" id="KW-0408">Iron</keyword>
<keyword evidence="2 9" id="KW-0963">Cytoplasm</keyword>
<evidence type="ECO:0000256" key="9">
    <source>
        <dbReference type="HAMAP-Rule" id="MF_00916"/>
    </source>
</evidence>
<keyword evidence="6 9" id="KW-0560">Oxidoreductase</keyword>
<accession>A0ABW4XN19</accession>
<evidence type="ECO:0000256" key="6">
    <source>
        <dbReference type="ARBA" id="ARBA00023002"/>
    </source>
</evidence>
<feature type="binding site" evidence="9">
    <location>
        <position position="64"/>
    </location>
    <ligand>
        <name>cob(II)alamin</name>
        <dbReference type="ChEBI" id="CHEBI:16304"/>
    </ligand>
</feature>
<feature type="binding site" evidence="9">
    <location>
        <position position="203"/>
    </location>
    <ligand>
        <name>[4Fe-4S] cluster</name>
        <dbReference type="ChEBI" id="CHEBI:49883"/>
        <label>1</label>
    </ligand>
</feature>
<dbReference type="HAMAP" id="MF_00916">
    <property type="entry name" value="QueG"/>
    <property type="match status" value="1"/>
</dbReference>
<protein>
    <recommendedName>
        <fullName evidence="9">Epoxyqueuosine reductase</fullName>
        <ecNumber evidence="9">1.17.99.6</ecNumber>
    </recommendedName>
    <alternativeName>
        <fullName evidence="9">Queuosine biosynthesis protein QueG</fullName>
    </alternativeName>
</protein>